<evidence type="ECO:0000313" key="1">
    <source>
        <dbReference type="EMBL" id="AFH99109.1"/>
    </source>
</evidence>
<dbReference type="EMBL" id="CP003473">
    <property type="protein sequence ID" value="AFH99109.1"/>
    <property type="molecule type" value="Genomic_DNA"/>
</dbReference>
<reference evidence="1 2" key="1">
    <citation type="submission" date="2012-04" db="EMBL/GenBank/DDBJ databases">
        <authorList>
            <person name="Kersulyte D."/>
            <person name="Cabrera L."/>
            <person name="Pacheco R."/>
            <person name="Herrera P."/>
            <person name="Rodriguez C."/>
            <person name="Gilman R.H."/>
            <person name="Berg D.E."/>
        </authorList>
    </citation>
    <scope>NUCLEOTIDE SEQUENCE [LARGE SCALE GENOMIC DNA]</scope>
    <source>
        <strain evidence="1 2">Shi169</strain>
    </source>
</reference>
<dbReference type="HOGENOM" id="CLU_3200631_0_0_7"/>
<protein>
    <submittedName>
        <fullName evidence="1">Uncharacterized protein</fullName>
    </submittedName>
</protein>
<proteinExistence type="predicted"/>
<name>A0A0E0WAE3_HELPX</name>
<dbReference type="KEGG" id="hhq:HPSH169_02045"/>
<evidence type="ECO:0000313" key="2">
    <source>
        <dbReference type="Proteomes" id="UP000005007"/>
    </source>
</evidence>
<dbReference type="AlphaFoldDB" id="A0A0E0WAE3"/>
<accession>A0A0E0WAE3</accession>
<gene>
    <name evidence="1" type="ORF">HPSH169_02045</name>
</gene>
<dbReference type="Proteomes" id="UP000005007">
    <property type="component" value="Chromosome"/>
</dbReference>
<organism evidence="1 2">
    <name type="scientific">Helicobacter pylori Shi169</name>
    <dbReference type="NCBI Taxonomy" id="1163741"/>
    <lineage>
        <taxon>Bacteria</taxon>
        <taxon>Pseudomonadati</taxon>
        <taxon>Campylobacterota</taxon>
        <taxon>Epsilonproteobacteria</taxon>
        <taxon>Campylobacterales</taxon>
        <taxon>Helicobacteraceae</taxon>
        <taxon>Helicobacter</taxon>
    </lineage>
</organism>
<sequence>MVSVIFTKSYYFDYEKQEMVEVAGIEKVSCNLLSQKKKILGDNNEN</sequence>